<proteinExistence type="predicted"/>
<keyword evidence="2" id="KW-1185">Reference proteome</keyword>
<dbReference type="EMBL" id="RCHU02000018">
    <property type="protein sequence ID" value="KAL3566359.1"/>
    <property type="molecule type" value="Genomic_DNA"/>
</dbReference>
<organism evidence="1 2">
    <name type="scientific">Populus alba</name>
    <name type="common">White poplar</name>
    <dbReference type="NCBI Taxonomy" id="43335"/>
    <lineage>
        <taxon>Eukaryota</taxon>
        <taxon>Viridiplantae</taxon>
        <taxon>Streptophyta</taxon>
        <taxon>Embryophyta</taxon>
        <taxon>Tracheophyta</taxon>
        <taxon>Spermatophyta</taxon>
        <taxon>Magnoliopsida</taxon>
        <taxon>eudicotyledons</taxon>
        <taxon>Gunneridae</taxon>
        <taxon>Pentapetalae</taxon>
        <taxon>rosids</taxon>
        <taxon>fabids</taxon>
        <taxon>Malpighiales</taxon>
        <taxon>Salicaceae</taxon>
        <taxon>Saliceae</taxon>
        <taxon>Populus</taxon>
    </lineage>
</organism>
<evidence type="ECO:0000313" key="2">
    <source>
        <dbReference type="Proteomes" id="UP000309997"/>
    </source>
</evidence>
<evidence type="ECO:0000313" key="1">
    <source>
        <dbReference type="EMBL" id="KAL3566359.1"/>
    </source>
</evidence>
<dbReference type="Proteomes" id="UP000309997">
    <property type="component" value="Unassembled WGS sequence"/>
</dbReference>
<protein>
    <submittedName>
        <fullName evidence="1">Uncharacterized protein</fullName>
    </submittedName>
</protein>
<reference evidence="1 2" key="1">
    <citation type="journal article" date="2024" name="Plant Biotechnol. J.">
        <title>Genome and CRISPR/Cas9 system of a widespread forest tree (Populus alba) in the world.</title>
        <authorList>
            <person name="Liu Y.J."/>
            <person name="Jiang P.F."/>
            <person name="Han X.M."/>
            <person name="Li X.Y."/>
            <person name="Wang H.M."/>
            <person name="Wang Y.J."/>
            <person name="Wang X.X."/>
            <person name="Zeng Q.Y."/>
        </authorList>
    </citation>
    <scope>NUCLEOTIDE SEQUENCE [LARGE SCALE GENOMIC DNA]</scope>
    <source>
        <strain evidence="2">cv. PAL-ZL1</strain>
    </source>
</reference>
<gene>
    <name evidence="1" type="ORF">D5086_031774</name>
</gene>
<comment type="caution">
    <text evidence="1">The sequence shown here is derived from an EMBL/GenBank/DDBJ whole genome shotgun (WGS) entry which is preliminary data.</text>
</comment>
<name>A0ACC4AK63_POPAL</name>
<accession>A0ACC4AK63</accession>
<sequence length="139" mass="15563">MGCQATSVVTLPHALFYRGKDTSNIPMTSKKNLSEYGGRLTHRSKANNLPHAPSKRNCYTDGKISGAVKAATQPSRALLQVEVRLLKFWSTRQLGKVRTKEHVTRQTPALVIYEFVHQQLVESPLDLSLFFSVVVHMIS</sequence>